<comment type="caution">
    <text evidence="2">The sequence shown here is derived from an EMBL/GenBank/DDBJ whole genome shotgun (WGS) entry which is preliminary data.</text>
</comment>
<dbReference type="EMBL" id="JBEFKJ010000003">
    <property type="protein sequence ID" value="KAL2046782.1"/>
    <property type="molecule type" value="Genomic_DNA"/>
</dbReference>
<gene>
    <name evidence="2" type="ORF">N7G274_000800</name>
</gene>
<evidence type="ECO:0000313" key="2">
    <source>
        <dbReference type="EMBL" id="KAL2046782.1"/>
    </source>
</evidence>
<proteinExistence type="predicted"/>
<evidence type="ECO:0000313" key="3">
    <source>
        <dbReference type="Proteomes" id="UP001590950"/>
    </source>
</evidence>
<protein>
    <recommendedName>
        <fullName evidence="4">Genetic interactor of prohibitins 3, mitochondrial</fullName>
    </recommendedName>
</protein>
<dbReference type="Gene3D" id="3.40.50.300">
    <property type="entry name" value="P-loop containing nucleotide triphosphate hydrolases"/>
    <property type="match status" value="1"/>
</dbReference>
<dbReference type="Proteomes" id="UP001590950">
    <property type="component" value="Unassembled WGS sequence"/>
</dbReference>
<dbReference type="PANTHER" id="PTHR46434">
    <property type="entry name" value="GENETIC INTERACTOR OF PROHIBITINS 3, MITOCHONDRIAL"/>
    <property type="match status" value="1"/>
</dbReference>
<sequence length="663" mass="73402">MAPAARLTRLLKGSRAPIPIFLCPILASCGDLVCDPRRRDVRIQKRPLHVETAATHVHELPTPSQLLKLPRWCPGCGAFTQIRSPTQPGFYSTNRKSVKAFIACHGQAAESEQLGEAGTFQRVLASADTALLSHMGLTTSEPLTQASQKSWEIPTPICNRCHNLTHHHAGVSVINPTINSISEILDESPHKYNHIYHVIDAADFPLSLIPSLHRQLSLAPQRPLNRRAKTSHFQYGQKAEMSFIITRSDLLAPKKEQVDSLMPYIIEVLRDALGGTGEHVRLGNVRCVSSKRGWWTKQVKEDIWNRGGGGWMVGKVNVGKSSLFESVFPKGRSEDINIGAVRHAAQQKHYPEGKFVDSRSLANQHQTIEERNQRLLDEEDIHMLRDSLLPPAPPETPFPVLPLVSSLPGTTASPIRIPFGYGKGELIDLPGLSRESLEGFVKDDEKQDLVMRHRIKPEQLVIKPGQSLLVGGLVRITPLTEVPVLAYPFVPTKCHLTSTEKAIALHTQQAESGLVTNVKPGVGRRMDPAGTFSLKWDVTKKRAGPLTRKEAAGLSPRVLPFVVLSTDVLIEGCGWVELVAQIRKKDMESVDAIGNFFDARPYPRVEIVSPDGRHVGVRQPMGAWMLNYKAGSSQKSVRPRRSMKGHKKNLKRAQRKAEMSSSA</sequence>
<organism evidence="2 3">
    <name type="scientific">Stereocaulon virgatum</name>
    <dbReference type="NCBI Taxonomy" id="373712"/>
    <lineage>
        <taxon>Eukaryota</taxon>
        <taxon>Fungi</taxon>
        <taxon>Dikarya</taxon>
        <taxon>Ascomycota</taxon>
        <taxon>Pezizomycotina</taxon>
        <taxon>Lecanoromycetes</taxon>
        <taxon>OSLEUM clade</taxon>
        <taxon>Lecanoromycetidae</taxon>
        <taxon>Lecanorales</taxon>
        <taxon>Lecanorineae</taxon>
        <taxon>Stereocaulaceae</taxon>
        <taxon>Stereocaulon</taxon>
    </lineage>
</organism>
<name>A0ABR4AM24_9LECA</name>
<feature type="region of interest" description="Disordered" evidence="1">
    <location>
        <begin position="631"/>
        <end position="663"/>
    </location>
</feature>
<evidence type="ECO:0008006" key="4">
    <source>
        <dbReference type="Google" id="ProtNLM"/>
    </source>
</evidence>
<accession>A0ABR4AM24</accession>
<reference evidence="2 3" key="1">
    <citation type="submission" date="2024-09" db="EMBL/GenBank/DDBJ databases">
        <title>Rethinking Asexuality: The Enigmatic Case of Functional Sexual Genes in Lepraria (Stereocaulaceae).</title>
        <authorList>
            <person name="Doellman M."/>
            <person name="Sun Y."/>
            <person name="Barcenas-Pena A."/>
            <person name="Lumbsch H.T."/>
            <person name="Grewe F."/>
        </authorList>
    </citation>
    <scope>NUCLEOTIDE SEQUENCE [LARGE SCALE GENOMIC DNA]</scope>
    <source>
        <strain evidence="2 3">Mercado 3170</strain>
    </source>
</reference>
<evidence type="ECO:0000256" key="1">
    <source>
        <dbReference type="SAM" id="MobiDB-lite"/>
    </source>
</evidence>
<dbReference type="InterPro" id="IPR027417">
    <property type="entry name" value="P-loop_NTPase"/>
</dbReference>
<dbReference type="InterPro" id="IPR050896">
    <property type="entry name" value="Mito_lipid_metab_GTPase"/>
</dbReference>
<keyword evidence="3" id="KW-1185">Reference proteome</keyword>
<dbReference type="PROSITE" id="PS51257">
    <property type="entry name" value="PROKAR_LIPOPROTEIN"/>
    <property type="match status" value="1"/>
</dbReference>
<feature type="compositionally biased region" description="Basic residues" evidence="1">
    <location>
        <begin position="637"/>
        <end position="654"/>
    </location>
</feature>
<dbReference type="PANTHER" id="PTHR46434:SF1">
    <property type="entry name" value="GENETIC INTERACTOR OF PROHIBITINS 3, MITOCHONDRIAL"/>
    <property type="match status" value="1"/>
</dbReference>
<dbReference type="SUPFAM" id="SSF52540">
    <property type="entry name" value="P-loop containing nucleoside triphosphate hydrolases"/>
    <property type="match status" value="1"/>
</dbReference>